<dbReference type="OrthoDB" id="5415867at2759"/>
<name>A0A2T2ZUI2_9PEZI</name>
<proteinExistence type="predicted"/>
<evidence type="ECO:0008006" key="3">
    <source>
        <dbReference type="Google" id="ProtNLM"/>
    </source>
</evidence>
<evidence type="ECO:0000313" key="2">
    <source>
        <dbReference type="Proteomes" id="UP000241462"/>
    </source>
</evidence>
<feature type="non-terminal residue" evidence="1">
    <location>
        <position position="170"/>
    </location>
</feature>
<evidence type="ECO:0000313" key="1">
    <source>
        <dbReference type="EMBL" id="PSR77107.1"/>
    </source>
</evidence>
<dbReference type="EMBL" id="KZ678674">
    <property type="protein sequence ID" value="PSR77107.1"/>
    <property type="molecule type" value="Genomic_DNA"/>
</dbReference>
<protein>
    <recommendedName>
        <fullName evidence="3">Cupredoxin</fullName>
    </recommendedName>
</protein>
<dbReference type="SUPFAM" id="SSF49503">
    <property type="entry name" value="Cupredoxins"/>
    <property type="match status" value="1"/>
</dbReference>
<organism evidence="1 2">
    <name type="scientific">Coniella lustricola</name>
    <dbReference type="NCBI Taxonomy" id="2025994"/>
    <lineage>
        <taxon>Eukaryota</taxon>
        <taxon>Fungi</taxon>
        <taxon>Dikarya</taxon>
        <taxon>Ascomycota</taxon>
        <taxon>Pezizomycotina</taxon>
        <taxon>Sordariomycetes</taxon>
        <taxon>Sordariomycetidae</taxon>
        <taxon>Diaporthales</taxon>
        <taxon>Schizoparmaceae</taxon>
        <taxon>Coniella</taxon>
    </lineage>
</organism>
<dbReference type="PANTHER" id="PTHR34883:SF15">
    <property type="entry name" value="EXTRACELLULAR SERINE-RICH PROTEIN"/>
    <property type="match status" value="1"/>
</dbReference>
<accession>A0A2T2ZUI2</accession>
<dbReference type="CDD" id="cd00920">
    <property type="entry name" value="Cupredoxin"/>
    <property type="match status" value="1"/>
</dbReference>
<gene>
    <name evidence="1" type="ORF">BD289DRAFT_347284</name>
</gene>
<dbReference type="AlphaFoldDB" id="A0A2T2ZUI2"/>
<feature type="non-terminal residue" evidence="1">
    <location>
        <position position="1"/>
    </location>
</feature>
<keyword evidence="2" id="KW-1185">Reference proteome</keyword>
<dbReference type="InParanoid" id="A0A2T2ZUI2"/>
<dbReference type="Proteomes" id="UP000241462">
    <property type="component" value="Unassembled WGS sequence"/>
</dbReference>
<dbReference type="Gene3D" id="2.60.40.420">
    <property type="entry name" value="Cupredoxins - blue copper proteins"/>
    <property type="match status" value="1"/>
</dbReference>
<dbReference type="PANTHER" id="PTHR34883">
    <property type="entry name" value="SERINE-RICH PROTEIN, PUTATIVE-RELATED-RELATED"/>
    <property type="match status" value="1"/>
</dbReference>
<dbReference type="InterPro" id="IPR052953">
    <property type="entry name" value="Ser-rich/MCO-related"/>
</dbReference>
<dbReference type="InterPro" id="IPR008972">
    <property type="entry name" value="Cupredoxin"/>
</dbReference>
<reference evidence="1 2" key="1">
    <citation type="journal article" date="2018" name="Mycol. Prog.">
        <title>Coniella lustricola, a new species from submerged detritus.</title>
        <authorList>
            <person name="Raudabaugh D.B."/>
            <person name="Iturriaga T."/>
            <person name="Carver A."/>
            <person name="Mondo S."/>
            <person name="Pangilinan J."/>
            <person name="Lipzen A."/>
            <person name="He G."/>
            <person name="Amirebrahimi M."/>
            <person name="Grigoriev I.V."/>
            <person name="Miller A.N."/>
        </authorList>
    </citation>
    <scope>NUCLEOTIDE SEQUENCE [LARGE SCALE GENOMIC DNA]</scope>
    <source>
        <strain evidence="1 2">B22-T-1</strain>
    </source>
</reference>
<sequence>LAAVLSARLAAAATIVINAGDVYFDPPSVNASVGDILEFHFLPHNHSVVMGDLTSPCQPATSGGFYSGFLTALDGENAQVFQVTVNDTNPMVYYCSQNASNHNHCQDGMVGFVNQPDATIMAAYNASATNSSINISPDGGVFGGVLLANPSANSTSSNATSTTTSTTTAT</sequence>
<dbReference type="STRING" id="2025994.A0A2T2ZUI2"/>